<keyword evidence="2" id="KW-1185">Reference proteome</keyword>
<reference evidence="1 2" key="1">
    <citation type="journal article" date="2023" name="Sci. Data">
        <title>Genome assembly of the Korean intertidal mud-creeper Batillaria attramentaria.</title>
        <authorList>
            <person name="Patra A.K."/>
            <person name="Ho P.T."/>
            <person name="Jun S."/>
            <person name="Lee S.J."/>
            <person name="Kim Y."/>
            <person name="Won Y.J."/>
        </authorList>
    </citation>
    <scope>NUCLEOTIDE SEQUENCE [LARGE SCALE GENOMIC DNA]</scope>
    <source>
        <strain evidence="1">Wonlab-2016</strain>
    </source>
</reference>
<comment type="caution">
    <text evidence="1">The sequence shown here is derived from an EMBL/GenBank/DDBJ whole genome shotgun (WGS) entry which is preliminary data.</text>
</comment>
<gene>
    <name evidence="1" type="ORF">BaRGS_00016555</name>
</gene>
<sequence>MAGYHETYPIQPEHGTTDLGKPFCAFEGKKFATSSSGRDVHEGKMILAYAAERKIVAKVRKGVSEKVCAAEVERLNFVQNILREMFPELRVEIVPTFYVGVTSLSTLYKMTTSKGHRNVVKEGFVLIQERVRGQVQELWSLDEAYCGRGDATLSQLACGIHRLFNEDFAVSRMKDTYLTSVTLHSMDKRFGPKDQGVEGIKAFKRWAKLHEHVAGLSSDYTDSGDCGSSTACGHERLQPTAPPAEDEDEVNCDRVHLMNALCAEIQAYLDCDAHEESGSHHSHELDPDFIVGLQDELPPGLVDMLLRKLWGPPPSYSEG</sequence>
<dbReference type="Proteomes" id="UP001519460">
    <property type="component" value="Unassembled WGS sequence"/>
</dbReference>
<proteinExistence type="predicted"/>
<organism evidence="1 2">
    <name type="scientific">Batillaria attramentaria</name>
    <dbReference type="NCBI Taxonomy" id="370345"/>
    <lineage>
        <taxon>Eukaryota</taxon>
        <taxon>Metazoa</taxon>
        <taxon>Spiralia</taxon>
        <taxon>Lophotrochozoa</taxon>
        <taxon>Mollusca</taxon>
        <taxon>Gastropoda</taxon>
        <taxon>Caenogastropoda</taxon>
        <taxon>Sorbeoconcha</taxon>
        <taxon>Cerithioidea</taxon>
        <taxon>Batillariidae</taxon>
        <taxon>Batillaria</taxon>
    </lineage>
</organism>
<protein>
    <submittedName>
        <fullName evidence="1">Uncharacterized protein</fullName>
    </submittedName>
</protein>
<name>A0ABD0KZA8_9CAEN</name>
<dbReference type="AlphaFoldDB" id="A0ABD0KZA8"/>
<evidence type="ECO:0000313" key="1">
    <source>
        <dbReference type="EMBL" id="KAK7492258.1"/>
    </source>
</evidence>
<evidence type="ECO:0000313" key="2">
    <source>
        <dbReference type="Proteomes" id="UP001519460"/>
    </source>
</evidence>
<dbReference type="EMBL" id="JACVVK020000105">
    <property type="protein sequence ID" value="KAK7492258.1"/>
    <property type="molecule type" value="Genomic_DNA"/>
</dbReference>
<accession>A0ABD0KZA8</accession>